<accession>A0A248UCB7</accession>
<dbReference type="AlphaFoldDB" id="A0A248UCB7"/>
<name>A0A248UCB7_9HYPH</name>
<organism evidence="1 2">
    <name type="scientific">Ochrobactrum quorumnocens</name>
    <dbReference type="NCBI Taxonomy" id="271865"/>
    <lineage>
        <taxon>Bacteria</taxon>
        <taxon>Pseudomonadati</taxon>
        <taxon>Pseudomonadota</taxon>
        <taxon>Alphaproteobacteria</taxon>
        <taxon>Hyphomicrobiales</taxon>
        <taxon>Brucellaceae</taxon>
        <taxon>Brucella/Ochrobactrum group</taxon>
        <taxon>Ochrobactrum</taxon>
    </lineage>
</organism>
<reference evidence="1 2" key="1">
    <citation type="submission" date="2017-07" db="EMBL/GenBank/DDBJ databases">
        <title>Phylogenetic study on the rhizospheric bacterium Ochrobactrum sp. A44.</title>
        <authorList>
            <person name="Krzyzanowska D.M."/>
            <person name="Ossowicki A."/>
            <person name="Rajewska M."/>
            <person name="Maciag T."/>
            <person name="Kaczynski Z."/>
            <person name="Czerwicka M."/>
            <person name="Jafra S."/>
        </authorList>
    </citation>
    <scope>NUCLEOTIDE SEQUENCE [LARGE SCALE GENOMIC DNA]</scope>
    <source>
        <strain evidence="1 2">A44</strain>
    </source>
</reference>
<protein>
    <submittedName>
        <fullName evidence="1">Uncharacterized protein</fullName>
    </submittedName>
</protein>
<dbReference type="Proteomes" id="UP000215256">
    <property type="component" value="Chromosome 2"/>
</dbReference>
<evidence type="ECO:0000313" key="1">
    <source>
        <dbReference type="EMBL" id="ASV84180.1"/>
    </source>
</evidence>
<sequence length="58" mass="6408">MIVWKTGIAIIVPVSVVAKYRDHYTGFSARLPAMSKRCLFGLWTLVGAPKKTMLGITL</sequence>
<proteinExistence type="predicted"/>
<evidence type="ECO:0000313" key="2">
    <source>
        <dbReference type="Proteomes" id="UP000215256"/>
    </source>
</evidence>
<gene>
    <name evidence="1" type="ORF">CES85_4972</name>
</gene>
<dbReference type="EMBL" id="CP022603">
    <property type="protein sequence ID" value="ASV84180.1"/>
    <property type="molecule type" value="Genomic_DNA"/>
</dbReference>
<dbReference type="KEGG" id="och:CES85_4972"/>